<dbReference type="Pfam" id="PF01712">
    <property type="entry name" value="dNK"/>
    <property type="match status" value="1"/>
</dbReference>
<evidence type="ECO:0000313" key="6">
    <source>
        <dbReference type="Proteomes" id="UP001626550"/>
    </source>
</evidence>
<protein>
    <submittedName>
        <fullName evidence="5">Thymidine kinase 2, mitochondrial</fullName>
    </submittedName>
</protein>
<dbReference type="PANTHER" id="PTHR10513:SF24">
    <property type="entry name" value="THYMIDINE KINASE 2, MITOCHONDRIAL"/>
    <property type="match status" value="1"/>
</dbReference>
<dbReference type="GO" id="GO:0019136">
    <property type="term" value="F:deoxynucleoside kinase activity"/>
    <property type="evidence" value="ECO:0007669"/>
    <property type="project" value="UniProtKB-ARBA"/>
</dbReference>
<dbReference type="InterPro" id="IPR027417">
    <property type="entry name" value="P-loop_NTPase"/>
</dbReference>
<dbReference type="PANTHER" id="PTHR10513">
    <property type="entry name" value="DEOXYNUCLEOSIDE KINASE"/>
    <property type="match status" value="1"/>
</dbReference>
<organism evidence="5 6">
    <name type="scientific">Cichlidogyrus casuarinus</name>
    <dbReference type="NCBI Taxonomy" id="1844966"/>
    <lineage>
        <taxon>Eukaryota</taxon>
        <taxon>Metazoa</taxon>
        <taxon>Spiralia</taxon>
        <taxon>Lophotrochozoa</taxon>
        <taxon>Platyhelminthes</taxon>
        <taxon>Monogenea</taxon>
        <taxon>Monopisthocotylea</taxon>
        <taxon>Dactylogyridea</taxon>
        <taxon>Ancyrocephalidae</taxon>
        <taxon>Cichlidogyrus</taxon>
    </lineage>
</organism>
<dbReference type="SUPFAM" id="SSF52540">
    <property type="entry name" value="P-loop containing nucleoside triphosphate hydrolases"/>
    <property type="match status" value="1"/>
</dbReference>
<dbReference type="PIRSF" id="PIRSF000705">
    <property type="entry name" value="DNK"/>
    <property type="match status" value="1"/>
</dbReference>
<dbReference type="InterPro" id="IPR031314">
    <property type="entry name" value="DNK_dom"/>
</dbReference>
<feature type="active site" description="Proton acceptor" evidence="2">
    <location>
        <position position="36"/>
    </location>
</feature>
<proteinExistence type="inferred from homology"/>
<feature type="domain" description="Deoxynucleoside kinase" evidence="4">
    <location>
        <begin position="1"/>
        <end position="144"/>
    </location>
</feature>
<accession>A0ABD2QHR6</accession>
<comment type="similarity">
    <text evidence="1">Belongs to the DCK/DGK family.</text>
</comment>
<keyword evidence="5" id="KW-0808">Transferase</keyword>
<evidence type="ECO:0000256" key="3">
    <source>
        <dbReference type="PIRSR" id="PIRSR000705-3"/>
    </source>
</evidence>
<keyword evidence="3" id="KW-0547">Nucleotide-binding</keyword>
<dbReference type="EMBL" id="JBJKFK010000265">
    <property type="protein sequence ID" value="KAL3318266.1"/>
    <property type="molecule type" value="Genomic_DNA"/>
</dbReference>
<dbReference type="InterPro" id="IPR050566">
    <property type="entry name" value="Deoxyribonucleoside_kinase"/>
</dbReference>
<evidence type="ECO:0000313" key="5">
    <source>
        <dbReference type="EMBL" id="KAL3318266.1"/>
    </source>
</evidence>
<dbReference type="InterPro" id="IPR002624">
    <property type="entry name" value="DCK/DGK"/>
</dbReference>
<dbReference type="Gene3D" id="3.40.50.300">
    <property type="entry name" value="P-loop containing nucleotide triphosphate hydrolases"/>
    <property type="match status" value="1"/>
</dbReference>
<feature type="binding site" evidence="3">
    <location>
        <begin position="95"/>
        <end position="99"/>
    </location>
    <ligand>
        <name>ATP</name>
        <dbReference type="ChEBI" id="CHEBI:30616"/>
    </ligand>
</feature>
<sequence>MYSDPIKWAVQFQSHVFSTLLHRQLTPQCSPIRLVERSIHSSRLCFVEAMLQNKVISKSDSEMFDSFYNWTQDLKCNSVDLMIYLRSTPTTCLSRIHERNRSGEQGIALSYLEQLHSLHENWLVDKAFGELPAPLMVISTDPSLEQLRTIYNQKVVEILSNFKLDSYDYNSNRIIV</sequence>
<gene>
    <name evidence="5" type="primary">TK2_3</name>
    <name evidence="5" type="ORF">Ciccas_003074</name>
</gene>
<evidence type="ECO:0000259" key="4">
    <source>
        <dbReference type="Pfam" id="PF01712"/>
    </source>
</evidence>
<keyword evidence="3" id="KW-0067">ATP-binding</keyword>
<dbReference type="AlphaFoldDB" id="A0ABD2QHR6"/>
<name>A0ABD2QHR6_9PLAT</name>
<keyword evidence="5" id="KW-0418">Kinase</keyword>
<reference evidence="5 6" key="1">
    <citation type="submission" date="2024-11" db="EMBL/GenBank/DDBJ databases">
        <title>Adaptive evolution of stress response genes in parasites aligns with host niche diversity.</title>
        <authorList>
            <person name="Hahn C."/>
            <person name="Resl P."/>
        </authorList>
    </citation>
    <scope>NUCLEOTIDE SEQUENCE [LARGE SCALE GENOMIC DNA]</scope>
    <source>
        <strain evidence="5">EGGRZ-B1_66</strain>
        <tissue evidence="5">Body</tissue>
    </source>
</reference>
<dbReference type="Proteomes" id="UP001626550">
    <property type="component" value="Unassembled WGS sequence"/>
</dbReference>
<comment type="caution">
    <text evidence="5">The sequence shown here is derived from an EMBL/GenBank/DDBJ whole genome shotgun (WGS) entry which is preliminary data.</text>
</comment>
<evidence type="ECO:0000256" key="2">
    <source>
        <dbReference type="PIRSR" id="PIRSR000705-1"/>
    </source>
</evidence>
<evidence type="ECO:0000256" key="1">
    <source>
        <dbReference type="ARBA" id="ARBA00007420"/>
    </source>
</evidence>
<keyword evidence="6" id="KW-1185">Reference proteome</keyword>